<protein>
    <recommendedName>
        <fullName evidence="2">lysozyme</fullName>
        <ecNumber evidence="2">3.2.1.17</ecNumber>
    </recommendedName>
</protein>
<evidence type="ECO:0000256" key="8">
    <source>
        <dbReference type="ARBA" id="ARBA00023295"/>
    </source>
</evidence>
<comment type="caution">
    <text evidence="11">The sequence shown here is derived from an EMBL/GenBank/DDBJ whole genome shotgun (WGS) entry which is preliminary data.</text>
</comment>
<sequence>MPISNINIVILENRKENYHSKSDAIDCYLIRNISLVESKCQPIGCVMDVGSLSCGYYQIKLPYYQDCGSPGRDWKTCADDYSCATTCVKNYMARYGPHSGCPDTCETYARIHNGGPNGCNNPNTIPYWHKVQSYGC</sequence>
<feature type="disulfide bond" evidence="10">
    <location>
        <begin position="45"/>
        <end position="54"/>
    </location>
</feature>
<dbReference type="GO" id="GO:0031640">
    <property type="term" value="P:killing of cells of another organism"/>
    <property type="evidence" value="ECO:0007669"/>
    <property type="project" value="UniProtKB-KW"/>
</dbReference>
<dbReference type="AlphaFoldDB" id="A0ABD3XMU6"/>
<evidence type="ECO:0000256" key="3">
    <source>
        <dbReference type="ARBA" id="ARBA00022529"/>
    </source>
</evidence>
<dbReference type="EC" id="3.2.1.17" evidence="2"/>
<dbReference type="EMBL" id="JBJQND010000002">
    <property type="protein sequence ID" value="KAL3886285.1"/>
    <property type="molecule type" value="Genomic_DNA"/>
</dbReference>
<evidence type="ECO:0000256" key="6">
    <source>
        <dbReference type="ARBA" id="ARBA00023022"/>
    </source>
</evidence>
<dbReference type="CDD" id="cd16890">
    <property type="entry name" value="lyz_i"/>
    <property type="match status" value="1"/>
</dbReference>
<dbReference type="GO" id="GO:0003796">
    <property type="term" value="F:lysozyme activity"/>
    <property type="evidence" value="ECO:0007669"/>
    <property type="project" value="UniProtKB-EC"/>
</dbReference>
<dbReference type="InterPro" id="IPR008597">
    <property type="entry name" value="Invert_lysozyme"/>
</dbReference>
<organism evidence="11 12">
    <name type="scientific">Sinanodonta woodiana</name>
    <name type="common">Chinese pond mussel</name>
    <name type="synonym">Anodonta woodiana</name>
    <dbReference type="NCBI Taxonomy" id="1069815"/>
    <lineage>
        <taxon>Eukaryota</taxon>
        <taxon>Metazoa</taxon>
        <taxon>Spiralia</taxon>
        <taxon>Lophotrochozoa</taxon>
        <taxon>Mollusca</taxon>
        <taxon>Bivalvia</taxon>
        <taxon>Autobranchia</taxon>
        <taxon>Heteroconchia</taxon>
        <taxon>Palaeoheterodonta</taxon>
        <taxon>Unionida</taxon>
        <taxon>Unionoidea</taxon>
        <taxon>Unionidae</taxon>
        <taxon>Unioninae</taxon>
        <taxon>Sinanodonta</taxon>
    </lineage>
</organism>
<keyword evidence="4" id="KW-0081">Bacteriolytic enzyme</keyword>
<evidence type="ECO:0000256" key="2">
    <source>
        <dbReference type="ARBA" id="ARBA00012732"/>
    </source>
</evidence>
<evidence type="ECO:0000313" key="11">
    <source>
        <dbReference type="EMBL" id="KAL3886285.1"/>
    </source>
</evidence>
<evidence type="ECO:0000256" key="5">
    <source>
        <dbReference type="ARBA" id="ARBA00022801"/>
    </source>
</evidence>
<dbReference type="PANTHER" id="PTHR11195">
    <property type="entry name" value="DESTABILASE-RELATED"/>
    <property type="match status" value="1"/>
</dbReference>
<comment type="catalytic activity">
    <reaction evidence="1">
        <text>Hydrolysis of (1-&gt;4)-beta-linkages between N-acetylmuramic acid and N-acetyl-D-glucosamine residues in a peptidoglycan and between N-acetyl-D-glucosamine residues in chitodextrins.</text>
        <dbReference type="EC" id="3.2.1.17"/>
    </reaction>
</comment>
<dbReference type="SUPFAM" id="SSF53955">
    <property type="entry name" value="Lysozyme-like"/>
    <property type="match status" value="1"/>
</dbReference>
<proteinExistence type="predicted"/>
<dbReference type="PANTHER" id="PTHR11195:SF13">
    <property type="entry name" value="INVERTEBRATE-TYPE LYSOZYME 2-RELATED"/>
    <property type="match status" value="1"/>
</dbReference>
<dbReference type="PROSITE" id="PS51909">
    <property type="entry name" value="LYSOZYME_I"/>
    <property type="match status" value="1"/>
</dbReference>
<evidence type="ECO:0000256" key="4">
    <source>
        <dbReference type="ARBA" id="ARBA00022638"/>
    </source>
</evidence>
<feature type="active site" description="Nucleophile" evidence="9">
    <location>
        <position position="48"/>
    </location>
</feature>
<evidence type="ECO:0000256" key="1">
    <source>
        <dbReference type="ARBA" id="ARBA00000632"/>
    </source>
</evidence>
<keyword evidence="3" id="KW-0929">Antimicrobial</keyword>
<evidence type="ECO:0000256" key="10">
    <source>
        <dbReference type="PIRSR" id="PIRSR608597-3"/>
    </source>
</evidence>
<keyword evidence="7 10" id="KW-1015">Disulfide bond</keyword>
<keyword evidence="6" id="KW-0044">Antibiotic</keyword>
<keyword evidence="5" id="KW-0378">Hydrolase</keyword>
<dbReference type="Proteomes" id="UP001634394">
    <property type="component" value="Unassembled WGS sequence"/>
</dbReference>
<evidence type="ECO:0000313" key="12">
    <source>
        <dbReference type="Proteomes" id="UP001634394"/>
    </source>
</evidence>
<feature type="active site" description="Proton donor" evidence="9">
    <location>
        <position position="37"/>
    </location>
</feature>
<keyword evidence="8" id="KW-0326">Glycosidase</keyword>
<dbReference type="Gene3D" id="1.10.530.10">
    <property type="match status" value="1"/>
</dbReference>
<feature type="disulfide bond" evidence="10">
    <location>
        <begin position="77"/>
        <end position="83"/>
    </location>
</feature>
<accession>A0ABD3XMU6</accession>
<feature type="disulfide bond" evidence="10">
    <location>
        <begin position="67"/>
        <end position="87"/>
    </location>
</feature>
<reference evidence="11 12" key="1">
    <citation type="submission" date="2024-11" db="EMBL/GenBank/DDBJ databases">
        <title>Chromosome-level genome assembly of the freshwater bivalve Anodonta woodiana.</title>
        <authorList>
            <person name="Chen X."/>
        </authorList>
    </citation>
    <scope>NUCLEOTIDE SEQUENCE [LARGE SCALE GENOMIC DNA]</scope>
    <source>
        <strain evidence="11">MN2024</strain>
        <tissue evidence="11">Gills</tissue>
    </source>
</reference>
<name>A0ABD3XMU6_SINWO</name>
<keyword evidence="12" id="KW-1185">Reference proteome</keyword>
<evidence type="ECO:0000256" key="9">
    <source>
        <dbReference type="PIRSR" id="PIRSR608597-1"/>
    </source>
</evidence>
<dbReference type="GO" id="GO:0042742">
    <property type="term" value="P:defense response to bacterium"/>
    <property type="evidence" value="ECO:0007669"/>
    <property type="project" value="UniProtKB-KW"/>
</dbReference>
<feature type="disulfide bond" evidence="10">
    <location>
        <begin position="101"/>
        <end position="119"/>
    </location>
</feature>
<dbReference type="InterPro" id="IPR023346">
    <property type="entry name" value="Lysozyme-like_dom_sf"/>
</dbReference>
<evidence type="ECO:0000256" key="7">
    <source>
        <dbReference type="ARBA" id="ARBA00023157"/>
    </source>
</evidence>
<dbReference type="Pfam" id="PF05497">
    <property type="entry name" value="Destabilase"/>
    <property type="match status" value="1"/>
</dbReference>
<gene>
    <name evidence="11" type="ORF">ACJMK2_026292</name>
</gene>